<proteinExistence type="predicted"/>
<name>A0ABN1PU59_9ACTN</name>
<dbReference type="Pfam" id="PF09250">
    <property type="entry name" value="Prim-Pol"/>
    <property type="match status" value="1"/>
</dbReference>
<dbReference type="Proteomes" id="UP001501578">
    <property type="component" value="Unassembled WGS sequence"/>
</dbReference>
<feature type="domain" description="DNA primase/polymerase bifunctional N-terminal" evidence="2">
    <location>
        <begin position="12"/>
        <end position="165"/>
    </location>
</feature>
<dbReference type="CDD" id="cd04859">
    <property type="entry name" value="Prim_Pol"/>
    <property type="match status" value="1"/>
</dbReference>
<evidence type="ECO:0000313" key="4">
    <source>
        <dbReference type="Proteomes" id="UP001501578"/>
    </source>
</evidence>
<comment type="caution">
    <text evidence="3">The sequence shown here is derived from an EMBL/GenBank/DDBJ whole genome shotgun (WGS) entry which is preliminary data.</text>
</comment>
<feature type="region of interest" description="Disordered" evidence="1">
    <location>
        <begin position="176"/>
        <end position="197"/>
    </location>
</feature>
<dbReference type="SUPFAM" id="SSF56747">
    <property type="entry name" value="Prim-pol domain"/>
    <property type="match status" value="1"/>
</dbReference>
<accession>A0ABN1PU59</accession>
<dbReference type="SMART" id="SM00943">
    <property type="entry name" value="Prim-Pol"/>
    <property type="match status" value="1"/>
</dbReference>
<gene>
    <name evidence="3" type="ORF">GCM10009560_38060</name>
</gene>
<protein>
    <submittedName>
        <fullName evidence="3">Bifunctional DNA primase/polymerase</fullName>
    </submittedName>
</protein>
<keyword evidence="4" id="KW-1185">Reference proteome</keyword>
<evidence type="ECO:0000256" key="1">
    <source>
        <dbReference type="SAM" id="MobiDB-lite"/>
    </source>
</evidence>
<reference evidence="3 4" key="1">
    <citation type="journal article" date="2019" name="Int. J. Syst. Evol. Microbiol.">
        <title>The Global Catalogue of Microorganisms (GCM) 10K type strain sequencing project: providing services to taxonomists for standard genome sequencing and annotation.</title>
        <authorList>
            <consortium name="The Broad Institute Genomics Platform"/>
            <consortium name="The Broad Institute Genome Sequencing Center for Infectious Disease"/>
            <person name="Wu L."/>
            <person name="Ma J."/>
        </authorList>
    </citation>
    <scope>NUCLEOTIDE SEQUENCE [LARGE SCALE GENOMIC DNA]</scope>
    <source>
        <strain evidence="3 4">JCM 11136</strain>
    </source>
</reference>
<evidence type="ECO:0000313" key="3">
    <source>
        <dbReference type="EMBL" id="GAA0932422.1"/>
    </source>
</evidence>
<sequence length="263" mass="28225">MFTSDLHLPTAALHHIAQGHRVLPCLPGGKRPVGRLVPNGFREASDDFELVSRWWRHCPNANIGVPTGQDSFDVLDVDVKPEGSGYPALNRLKAAGVLPPPLAVVATPSGGLHCYYPGTSQPCGSLREHFLDFKATGGYVLIPPSVIAGDAYRVIATPAHAGDQLNWTVVRDFLKPPRPADRRPPTARPGPPGAGVPGLARWLSGKTKPGRNQALFWAACRAVENGASESDLHELYAGMRFGDGFDERQAARTVADAYRTVAT</sequence>
<dbReference type="InterPro" id="IPR015330">
    <property type="entry name" value="DNA_primase/pol_bifunc_N"/>
</dbReference>
<evidence type="ECO:0000259" key="2">
    <source>
        <dbReference type="SMART" id="SM00943"/>
    </source>
</evidence>
<dbReference type="EMBL" id="BAAAHQ010000018">
    <property type="protein sequence ID" value="GAA0932422.1"/>
    <property type="molecule type" value="Genomic_DNA"/>
</dbReference>
<dbReference type="RefSeq" id="WP_343951239.1">
    <property type="nucleotide sequence ID" value="NZ_BAAAHQ010000018.1"/>
</dbReference>
<organism evidence="3 4">
    <name type="scientific">Nonomuraea longicatena</name>
    <dbReference type="NCBI Taxonomy" id="83682"/>
    <lineage>
        <taxon>Bacteria</taxon>
        <taxon>Bacillati</taxon>
        <taxon>Actinomycetota</taxon>
        <taxon>Actinomycetes</taxon>
        <taxon>Streptosporangiales</taxon>
        <taxon>Streptosporangiaceae</taxon>
        <taxon>Nonomuraea</taxon>
    </lineage>
</organism>